<dbReference type="RefSeq" id="WP_377469091.1">
    <property type="nucleotide sequence ID" value="NZ_JBHLWN010000025.1"/>
</dbReference>
<proteinExistence type="predicted"/>
<evidence type="ECO:0000313" key="1">
    <source>
        <dbReference type="EMBL" id="MFC0212031.1"/>
    </source>
</evidence>
<sequence length="213" mass="25373">MSEFTYGNLIRFENKTLLLKYLSAGTPYIQLNDEWLAFFTEEDGEQRSSDFVKKLSEHCPILYFYNLEDHFWGFEILHQGDLMSSCHFSYDLESELLFDIARDRFPDKGEIAGFLFNSKEGQDAYEQIQAELRDPVVFEREVRKHFETVCADDFQLFGINEESIDELHQLLSADTYLNREFDAIDRFKNVLNLNEMSWIRFERTEDRDNVEYV</sequence>
<dbReference type="EMBL" id="JBHLWN010000025">
    <property type="protein sequence ID" value="MFC0212031.1"/>
    <property type="molecule type" value="Genomic_DNA"/>
</dbReference>
<accession>A0ABV6DHB4</accession>
<evidence type="ECO:0000313" key="2">
    <source>
        <dbReference type="Proteomes" id="UP001589776"/>
    </source>
</evidence>
<reference evidence="1 2" key="1">
    <citation type="submission" date="2024-09" db="EMBL/GenBank/DDBJ databases">
        <authorList>
            <person name="Sun Q."/>
            <person name="Mori K."/>
        </authorList>
    </citation>
    <scope>NUCLEOTIDE SEQUENCE [LARGE SCALE GENOMIC DNA]</scope>
    <source>
        <strain evidence="1 2">CCM 7759</strain>
    </source>
</reference>
<organism evidence="1 2">
    <name type="scientific">Paenibacillus chartarius</name>
    <dbReference type="NCBI Taxonomy" id="747481"/>
    <lineage>
        <taxon>Bacteria</taxon>
        <taxon>Bacillati</taxon>
        <taxon>Bacillota</taxon>
        <taxon>Bacilli</taxon>
        <taxon>Bacillales</taxon>
        <taxon>Paenibacillaceae</taxon>
        <taxon>Paenibacillus</taxon>
    </lineage>
</organism>
<name>A0ABV6DHB4_9BACL</name>
<protein>
    <submittedName>
        <fullName evidence="1">Uncharacterized protein</fullName>
    </submittedName>
</protein>
<gene>
    <name evidence="1" type="ORF">ACFFK0_06115</name>
</gene>
<comment type="caution">
    <text evidence="1">The sequence shown here is derived from an EMBL/GenBank/DDBJ whole genome shotgun (WGS) entry which is preliminary data.</text>
</comment>
<keyword evidence="2" id="KW-1185">Reference proteome</keyword>
<dbReference type="Proteomes" id="UP001589776">
    <property type="component" value="Unassembled WGS sequence"/>
</dbReference>